<name>A0A5M6D5K1_9BACT</name>
<protein>
    <submittedName>
        <fullName evidence="1">PEP-CTERM sorting domain-containing protein</fullName>
    </submittedName>
</protein>
<evidence type="ECO:0000313" key="2">
    <source>
        <dbReference type="Proteomes" id="UP000324479"/>
    </source>
</evidence>
<dbReference type="AlphaFoldDB" id="A0A5M6D5K1"/>
<dbReference type="EMBL" id="VWOX01000011">
    <property type="protein sequence ID" value="KAA5541049.1"/>
    <property type="molecule type" value="Genomic_DNA"/>
</dbReference>
<comment type="caution">
    <text evidence="1">The sequence shown here is derived from an EMBL/GenBank/DDBJ whole genome shotgun (WGS) entry which is preliminary data.</text>
</comment>
<proteinExistence type="predicted"/>
<sequence>MSSHGRPRGGIVETASGDRYSDRDRRCESFANWSRDRDIGLSCTTHDHWGHGAMNGSGHGMLARSMMGQRVGQPAMGHVIGRWLILLGAIGAFAFTPQANGGVIYFEDFSLQDGKGAIGPFPTLDVSGVDWTIDISAATLGAATDWFQVVDGRFDVRDVDGRSSWLSPLIDLSGVAGPVELSLWAGEDGDLETSDFLDVLYSIDGGPFVLIENWQGAGAAGALLQGHTLIGDRAIGGATDDADWGATLVTQSVFAANSLRIRVDVDTNANTERIRFDDVTVRAPTVPEPVTVPEPATLASFLAIAVVAGGLRRTRRRGER</sequence>
<dbReference type="Proteomes" id="UP000324479">
    <property type="component" value="Unassembled WGS sequence"/>
</dbReference>
<reference evidence="1 2" key="1">
    <citation type="submission" date="2019-08" db="EMBL/GenBank/DDBJ databases">
        <authorList>
            <person name="Dhanesh K."/>
            <person name="Kumar G."/>
            <person name="Sasikala C."/>
            <person name="Venkata Ramana C."/>
        </authorList>
    </citation>
    <scope>NUCLEOTIDE SEQUENCE [LARGE SCALE GENOMIC DNA]</scope>
    <source>
        <strain evidence="1 2">JC645</strain>
    </source>
</reference>
<accession>A0A5M6D5K1</accession>
<gene>
    <name evidence="1" type="ORF">FYK55_19325</name>
</gene>
<dbReference type="NCBIfam" id="TIGR02595">
    <property type="entry name" value="PEP_CTERM"/>
    <property type="match status" value="1"/>
</dbReference>
<keyword evidence="2" id="KW-1185">Reference proteome</keyword>
<evidence type="ECO:0000313" key="1">
    <source>
        <dbReference type="EMBL" id="KAA5541049.1"/>
    </source>
</evidence>
<organism evidence="1 2">
    <name type="scientific">Roseiconus nitratireducens</name>
    <dbReference type="NCBI Taxonomy" id="2605748"/>
    <lineage>
        <taxon>Bacteria</taxon>
        <taxon>Pseudomonadati</taxon>
        <taxon>Planctomycetota</taxon>
        <taxon>Planctomycetia</taxon>
        <taxon>Pirellulales</taxon>
        <taxon>Pirellulaceae</taxon>
        <taxon>Roseiconus</taxon>
    </lineage>
</organism>
<dbReference type="InterPro" id="IPR013424">
    <property type="entry name" value="Ice-binding_C"/>
</dbReference>